<feature type="transmembrane region" description="Helical" evidence="6">
    <location>
        <begin position="70"/>
        <end position="93"/>
    </location>
</feature>
<organism evidence="7 8">
    <name type="scientific">Litorilinea aerophila</name>
    <dbReference type="NCBI Taxonomy" id="1204385"/>
    <lineage>
        <taxon>Bacteria</taxon>
        <taxon>Bacillati</taxon>
        <taxon>Chloroflexota</taxon>
        <taxon>Caldilineae</taxon>
        <taxon>Caldilineales</taxon>
        <taxon>Caldilineaceae</taxon>
        <taxon>Litorilinea</taxon>
    </lineage>
</organism>
<name>A0A540VB12_9CHLR</name>
<comment type="caution">
    <text evidence="7">The sequence shown here is derived from an EMBL/GenBank/DDBJ whole genome shotgun (WGS) entry which is preliminary data.</text>
</comment>
<protein>
    <submittedName>
        <fullName evidence="7">Energy-coupling factor transporter transmembrane protein EcfT</fullName>
    </submittedName>
</protein>
<evidence type="ECO:0000313" key="7">
    <source>
        <dbReference type="EMBL" id="TQE93263.1"/>
    </source>
</evidence>
<proteinExistence type="predicted"/>
<evidence type="ECO:0000256" key="4">
    <source>
        <dbReference type="ARBA" id="ARBA00022989"/>
    </source>
</evidence>
<dbReference type="OrthoDB" id="8075495at2"/>
<dbReference type="FunCoup" id="A0A540VB12">
    <property type="interactions" value="281"/>
</dbReference>
<feature type="transmembrane region" description="Helical" evidence="6">
    <location>
        <begin position="259"/>
        <end position="277"/>
    </location>
</feature>
<feature type="transmembrane region" description="Helical" evidence="6">
    <location>
        <begin position="31"/>
        <end position="64"/>
    </location>
</feature>
<dbReference type="GO" id="GO:0005886">
    <property type="term" value="C:plasma membrane"/>
    <property type="evidence" value="ECO:0007669"/>
    <property type="project" value="UniProtKB-ARBA"/>
</dbReference>
<dbReference type="InterPro" id="IPR051611">
    <property type="entry name" value="ECF_transporter_component"/>
</dbReference>
<dbReference type="PANTHER" id="PTHR34857">
    <property type="entry name" value="SLL0384 PROTEIN"/>
    <property type="match status" value="1"/>
</dbReference>
<sequence>MENFDLLRNVTIGQYIPTGSVIHRLDPRAKLLAATFLILAISFNLSLIANFFFLLVVLAIAWAARIEFRYILRGFILGLPVLIFIFVMQFLFLGSVEPAGRVYFEWGWFRITRYSLHLMGISLMRITSFIFLTSLVTMTATTTELTHGVESLLKPFRRIGIPSHELALILTIALRFVPTLAEELERLMKAQASRGGDFGGQRFWRPDKAVRAYLPLIVPLFLGAFRRAEDLVLAMEARCYVSGEGRTKFVVFHARPLDYLVVAAAFGLMLVMILYPWPAVREILARFGIHGL</sequence>
<evidence type="ECO:0000256" key="1">
    <source>
        <dbReference type="ARBA" id="ARBA00004141"/>
    </source>
</evidence>
<dbReference type="RefSeq" id="WP_141612361.1">
    <property type="nucleotide sequence ID" value="NZ_VIGC02000044.1"/>
</dbReference>
<evidence type="ECO:0000313" key="8">
    <source>
        <dbReference type="Proteomes" id="UP000317371"/>
    </source>
</evidence>
<comment type="subcellular location">
    <subcellularLocation>
        <location evidence="1">Membrane</location>
        <topology evidence="1">Multi-pass membrane protein</topology>
    </subcellularLocation>
</comment>
<keyword evidence="2" id="KW-1003">Cell membrane</keyword>
<reference evidence="7 8" key="1">
    <citation type="submission" date="2019-06" db="EMBL/GenBank/DDBJ databases">
        <title>Genome sequence of Litorilinea aerophila BAA-2444.</title>
        <authorList>
            <person name="Maclea K.S."/>
            <person name="Maurais E.G."/>
            <person name="Iannazzi L.C."/>
        </authorList>
    </citation>
    <scope>NUCLEOTIDE SEQUENCE [LARGE SCALE GENOMIC DNA]</scope>
    <source>
        <strain evidence="7 8">ATCC BAA-2444</strain>
    </source>
</reference>
<dbReference type="Pfam" id="PF02361">
    <property type="entry name" value="CbiQ"/>
    <property type="match status" value="1"/>
</dbReference>
<dbReference type="InterPro" id="IPR003339">
    <property type="entry name" value="ABC/ECF_trnsptr_transmembrane"/>
</dbReference>
<dbReference type="CDD" id="cd16914">
    <property type="entry name" value="EcfT"/>
    <property type="match status" value="1"/>
</dbReference>
<keyword evidence="5 6" id="KW-0472">Membrane</keyword>
<dbReference type="InParanoid" id="A0A540VB12"/>
<dbReference type="EMBL" id="VIGC01000044">
    <property type="protein sequence ID" value="TQE93263.1"/>
    <property type="molecule type" value="Genomic_DNA"/>
</dbReference>
<dbReference type="AlphaFoldDB" id="A0A540VB12"/>
<dbReference type="PANTHER" id="PTHR34857:SF2">
    <property type="entry name" value="SLL0384 PROTEIN"/>
    <property type="match status" value="1"/>
</dbReference>
<keyword evidence="3 6" id="KW-0812">Transmembrane</keyword>
<evidence type="ECO:0000256" key="5">
    <source>
        <dbReference type="ARBA" id="ARBA00023136"/>
    </source>
</evidence>
<keyword evidence="8" id="KW-1185">Reference proteome</keyword>
<evidence type="ECO:0000256" key="3">
    <source>
        <dbReference type="ARBA" id="ARBA00022692"/>
    </source>
</evidence>
<keyword evidence="4 6" id="KW-1133">Transmembrane helix</keyword>
<accession>A0A540VB12</accession>
<evidence type="ECO:0000256" key="2">
    <source>
        <dbReference type="ARBA" id="ARBA00022475"/>
    </source>
</evidence>
<feature type="transmembrane region" description="Helical" evidence="6">
    <location>
        <begin position="114"/>
        <end position="139"/>
    </location>
</feature>
<dbReference type="Proteomes" id="UP000317371">
    <property type="component" value="Unassembled WGS sequence"/>
</dbReference>
<gene>
    <name evidence="7" type="ORF">FKZ61_22185</name>
</gene>
<evidence type="ECO:0000256" key="6">
    <source>
        <dbReference type="SAM" id="Phobius"/>
    </source>
</evidence>